<organism evidence="1 2">
    <name type="scientific">Paracoccus yeei</name>
    <dbReference type="NCBI Taxonomy" id="147645"/>
    <lineage>
        <taxon>Bacteria</taxon>
        <taxon>Pseudomonadati</taxon>
        <taxon>Pseudomonadota</taxon>
        <taxon>Alphaproteobacteria</taxon>
        <taxon>Rhodobacterales</taxon>
        <taxon>Paracoccaceae</taxon>
        <taxon>Paracoccus</taxon>
    </lineage>
</organism>
<dbReference type="PANTHER" id="PTHR47628">
    <property type="match status" value="1"/>
</dbReference>
<dbReference type="InterPro" id="IPR039570">
    <property type="entry name" value="AmiC_PBP1"/>
</dbReference>
<proteinExistence type="predicted"/>
<dbReference type="GO" id="GO:0006865">
    <property type="term" value="P:amino acid transport"/>
    <property type="evidence" value="ECO:0007669"/>
    <property type="project" value="InterPro"/>
</dbReference>
<dbReference type="Proteomes" id="UP000229314">
    <property type="component" value="Plasmid pTT13-3"/>
</dbReference>
<dbReference type="PRINTS" id="PR00337">
    <property type="entry name" value="LEUILEVALBP"/>
</dbReference>
<dbReference type="PANTHER" id="PTHR47628:SF1">
    <property type="entry name" value="ALIPHATIC AMIDASE EXPRESSION-REGULATING PROTEIN"/>
    <property type="match status" value="1"/>
</dbReference>
<sequence>MNDPWRIGLLFSRSGPTGLPESEHALGVRLAVNELNRAGGILGRLIEIAEHDPAGDPNAFRQHAERMMTAEGISVIFGCHTSDTRKIVSRSVERRNGLLWYPASYEGFEYSPNILYTGPVANQCIFPLADYLVAEHGEKGFLVGCDYIFPRETNRVMRDLIEARRGQVVGESYLPLMASRNEIQKVLIEIRRLQPDFVFSTLVGETGQEFARLYQDAGMDLGGTRPIGGISLTECELARIGAERAEGIITGASYFSSLKSDQNDRFLSGLRQSFGDDRPVSGWAAAAYSQARMFGRALELTQSIDTDHLLQVLHGMAFDAPDGPMLIDPDNNHAWMTPRIGRANADGAFDILWSASELVRPDPYLANSPVAPVRADEGVV</sequence>
<geneLocation type="plasmid" evidence="2">
    <name>ptt13-3</name>
</geneLocation>
<dbReference type="RefSeq" id="WP_099650658.1">
    <property type="nucleotide sequence ID" value="NZ_CAJGAB010000026.1"/>
</dbReference>
<dbReference type="AlphaFoldDB" id="A0A2D2C7B0"/>
<accession>A0A2D2C7B0</accession>
<dbReference type="InterPro" id="IPR000709">
    <property type="entry name" value="Leu_Ile_Val-bd"/>
</dbReference>
<dbReference type="Gene3D" id="3.40.50.2300">
    <property type="match status" value="2"/>
</dbReference>
<dbReference type="InterPro" id="IPR028082">
    <property type="entry name" value="Peripla_BP_I"/>
</dbReference>
<dbReference type="CDD" id="cd06357">
    <property type="entry name" value="PBP1_AmiC"/>
    <property type="match status" value="1"/>
</dbReference>
<dbReference type="EMBL" id="CP024425">
    <property type="protein sequence ID" value="ATQ58329.1"/>
    <property type="molecule type" value="Genomic_DNA"/>
</dbReference>
<evidence type="ECO:0000313" key="1">
    <source>
        <dbReference type="EMBL" id="ATQ58329.1"/>
    </source>
</evidence>
<name>A0A2D2C7B0_9RHOB</name>
<dbReference type="GO" id="GO:0033218">
    <property type="term" value="F:amide binding"/>
    <property type="evidence" value="ECO:0007669"/>
    <property type="project" value="InterPro"/>
</dbReference>
<keyword evidence="1" id="KW-0614">Plasmid</keyword>
<reference evidence="1 2" key="1">
    <citation type="submission" date="2017-10" db="EMBL/GenBank/DDBJ databases">
        <title>Complete genome sequence of Paracoccus yeei TT13 isolated from human skin.</title>
        <authorList>
            <person name="Lee K."/>
            <person name="Lim J.Y."/>
            <person name="Hwang I."/>
        </authorList>
    </citation>
    <scope>NUCLEOTIDE SEQUENCE [LARGE SCALE GENOMIC DNA]</scope>
    <source>
        <strain evidence="1 2">TT13</strain>
        <plasmid evidence="2">Plasmid ptt13-3</plasmid>
    </source>
</reference>
<dbReference type="SUPFAM" id="SSF53822">
    <property type="entry name" value="Periplasmic binding protein-like I"/>
    <property type="match status" value="1"/>
</dbReference>
<protein>
    <submittedName>
        <fullName evidence="1">Amino acid ABC transporter substrate-binding protein</fullName>
    </submittedName>
</protein>
<evidence type="ECO:0000313" key="2">
    <source>
        <dbReference type="Proteomes" id="UP000229314"/>
    </source>
</evidence>
<gene>
    <name evidence="1" type="ORF">PYTT13_21160</name>
</gene>
<dbReference type="Pfam" id="PF13433">
    <property type="entry name" value="Peripla_BP_5"/>
    <property type="match status" value="1"/>
</dbReference>
<dbReference type="GeneID" id="78900152"/>